<dbReference type="InterPro" id="IPR051266">
    <property type="entry name" value="CLCR"/>
</dbReference>
<dbReference type="RefSeq" id="WP_153822397.1">
    <property type="nucleotide sequence ID" value="NZ_WJIE01000008.1"/>
</dbReference>
<protein>
    <submittedName>
        <fullName evidence="3">VWA domain-containing protein</fullName>
    </submittedName>
</protein>
<dbReference type="Pfam" id="PF00092">
    <property type="entry name" value="VWA"/>
    <property type="match status" value="1"/>
</dbReference>
<keyword evidence="1" id="KW-0732">Signal</keyword>
<dbReference type="InterPro" id="IPR036465">
    <property type="entry name" value="vWFA_dom_sf"/>
</dbReference>
<evidence type="ECO:0000313" key="4">
    <source>
        <dbReference type="Proteomes" id="UP000440224"/>
    </source>
</evidence>
<dbReference type="PANTHER" id="PTHR10579:SF43">
    <property type="entry name" value="ZINC FINGER (C3HC4-TYPE RING FINGER) FAMILY PROTEIN"/>
    <property type="match status" value="1"/>
</dbReference>
<feature type="chain" id="PRO_5026780202" evidence="1">
    <location>
        <begin position="26"/>
        <end position="522"/>
    </location>
</feature>
<dbReference type="Proteomes" id="UP000440224">
    <property type="component" value="Unassembled WGS sequence"/>
</dbReference>
<evidence type="ECO:0000256" key="1">
    <source>
        <dbReference type="SAM" id="SignalP"/>
    </source>
</evidence>
<evidence type="ECO:0000313" key="3">
    <source>
        <dbReference type="EMBL" id="MRG95581.1"/>
    </source>
</evidence>
<reference evidence="3 4" key="1">
    <citation type="submission" date="2019-10" db="EMBL/GenBank/DDBJ databases">
        <title>A soil myxobacterium in the family Polyangiaceae.</title>
        <authorList>
            <person name="Li Y."/>
            <person name="Wang J."/>
        </authorList>
    </citation>
    <scope>NUCLEOTIDE SEQUENCE [LARGE SCALE GENOMIC DNA]</scope>
    <source>
        <strain evidence="3 4">DSM 14734</strain>
    </source>
</reference>
<dbReference type="InterPro" id="IPR002035">
    <property type="entry name" value="VWF_A"/>
</dbReference>
<feature type="domain" description="VWFA" evidence="2">
    <location>
        <begin position="135"/>
        <end position="307"/>
    </location>
</feature>
<dbReference type="SMART" id="SM00327">
    <property type="entry name" value="VWA"/>
    <property type="match status" value="1"/>
</dbReference>
<name>A0A6N7Q3V2_9BACT</name>
<organism evidence="3 4">
    <name type="scientific">Polyangium spumosum</name>
    <dbReference type="NCBI Taxonomy" id="889282"/>
    <lineage>
        <taxon>Bacteria</taxon>
        <taxon>Pseudomonadati</taxon>
        <taxon>Myxococcota</taxon>
        <taxon>Polyangia</taxon>
        <taxon>Polyangiales</taxon>
        <taxon>Polyangiaceae</taxon>
        <taxon>Polyangium</taxon>
    </lineage>
</organism>
<dbReference type="AlphaFoldDB" id="A0A6N7Q3V2"/>
<dbReference type="Gene3D" id="3.40.50.410">
    <property type="entry name" value="von Willebrand factor, type A domain"/>
    <property type="match status" value="1"/>
</dbReference>
<feature type="signal peptide" evidence="1">
    <location>
        <begin position="1"/>
        <end position="25"/>
    </location>
</feature>
<dbReference type="PANTHER" id="PTHR10579">
    <property type="entry name" value="CALCIUM-ACTIVATED CHLORIDE CHANNEL REGULATOR"/>
    <property type="match status" value="1"/>
</dbReference>
<dbReference type="SUPFAM" id="SSF53300">
    <property type="entry name" value="vWA-like"/>
    <property type="match status" value="1"/>
</dbReference>
<dbReference type="PROSITE" id="PS50234">
    <property type="entry name" value="VWFA"/>
    <property type="match status" value="1"/>
</dbReference>
<comment type="caution">
    <text evidence="3">The sequence shown here is derived from an EMBL/GenBank/DDBJ whole genome shotgun (WGS) entry which is preliminary data.</text>
</comment>
<accession>A0A6N7Q3V2</accession>
<proteinExistence type="predicted"/>
<sequence length="522" mass="55044">MDHRLGTALLSTLLASLVLTGCADAGSDQSFGSGGNPTEPGGGATGVSQGGAQDFGLFRKILEAGEIPGPGTLDDLGFFAEHKLDYAPPSCGNDVCMHGLLGVMGNMITGSNCTLVQIGMNSPIDVGNLQRPPLHLVIAVDVSGSMSGEPMDYVKAGLVEMIPSLKSTDRVSLVTYSTSANLVLDHVSASDTQALQSAFQGLFAAGSTNLYDGLFTAFSVADQHFDPTFQNRVLYLSDGVATAGLQNPSKLTSLAEAYAKKGIGVTTIGVGADFDVEVMRDLSEVGAGNFYFLEDPKAVVEVFTDEVNTFLVPVALDVNIDVSVGGGYVVRGVYGTNGWQTAEGGGNINIPSLFLAGRTSSDEPISEGRRGGGGAMILELVPRSGAISVPDPYEVGSLGLSYKDPLTGQTKTQFTNIKAPHLYDEPETHFSDDTVEKGFVMLNIYAGFKLAAELTADSDPRTARRTLEALRPNVDGWLAENPDPDIQDDLKYIDMFINNLKVVEATTTPYEPADPPPPWPAD</sequence>
<keyword evidence="4" id="KW-1185">Reference proteome</keyword>
<dbReference type="EMBL" id="WJIE01000008">
    <property type="protein sequence ID" value="MRG95581.1"/>
    <property type="molecule type" value="Genomic_DNA"/>
</dbReference>
<dbReference type="PROSITE" id="PS51257">
    <property type="entry name" value="PROKAR_LIPOPROTEIN"/>
    <property type="match status" value="1"/>
</dbReference>
<gene>
    <name evidence="3" type="ORF">GF068_27235</name>
</gene>
<evidence type="ECO:0000259" key="2">
    <source>
        <dbReference type="PROSITE" id="PS50234"/>
    </source>
</evidence>
<dbReference type="OrthoDB" id="9781333at2"/>